<feature type="chain" id="PRO_5046628197" evidence="1">
    <location>
        <begin position="36"/>
        <end position="488"/>
    </location>
</feature>
<dbReference type="Proteomes" id="UP001244552">
    <property type="component" value="Unassembled WGS sequence"/>
</dbReference>
<dbReference type="EMBL" id="JAUSVU010000023">
    <property type="protein sequence ID" value="MDQ0536126.1"/>
    <property type="molecule type" value="Genomic_DNA"/>
</dbReference>
<organism evidence="2 3">
    <name type="scientific">Azospirillum picis</name>
    <dbReference type="NCBI Taxonomy" id="488438"/>
    <lineage>
        <taxon>Bacteria</taxon>
        <taxon>Pseudomonadati</taxon>
        <taxon>Pseudomonadota</taxon>
        <taxon>Alphaproteobacteria</taxon>
        <taxon>Rhodospirillales</taxon>
        <taxon>Azospirillaceae</taxon>
        <taxon>Azospirillum</taxon>
    </lineage>
</organism>
<keyword evidence="3" id="KW-1185">Reference proteome</keyword>
<feature type="signal peptide" evidence="1">
    <location>
        <begin position="1"/>
        <end position="35"/>
    </location>
</feature>
<name>A0ABU0MRM1_9PROT</name>
<dbReference type="NCBIfam" id="TIGR03016">
    <property type="entry name" value="pepcterm_hypo_1"/>
    <property type="match status" value="1"/>
</dbReference>
<comment type="caution">
    <text evidence="2">The sequence shown here is derived from an EMBL/GenBank/DDBJ whole genome shotgun (WGS) entry which is preliminary data.</text>
</comment>
<evidence type="ECO:0000256" key="1">
    <source>
        <dbReference type="SAM" id="SignalP"/>
    </source>
</evidence>
<keyword evidence="1" id="KW-0732">Signal</keyword>
<evidence type="ECO:0000313" key="2">
    <source>
        <dbReference type="EMBL" id="MDQ0536126.1"/>
    </source>
</evidence>
<sequence>MPASRLSIRPARAVPGLLSLTLGLVLALQPAAGQAADVTFTGSVGSAITLSDNIDLDPKGRESSGLVWTQDADIALRALGARSDIAVNGNVKLDTTLADENSVELRPALFALGQTELLDGFLVMDGGLSWQRLPITPSARLSAATGFDREETAQVVNLTLSPTLRARLGDDTRGELRYRYARNFIGSDAVSETELNQQVAVVQIGSQLHPFRFTLTGEHTDANMLAGDEDLRMLSGSLRSEYALTRSTALIGVLGYDSIGGRALESGKDGPFAAVGLRYRPTPRTELEASVGRRFGQLDVQALARTDLTRRIRAVASYSSFLELPLDAGSGGDLIIDPESGRIVNAITRLPLSFSLPGLDLEEAASLTNRFDAVLVGDFGRTTATVGGRWQSRDFARKPDERTASILLRLDRKLSERLGVSLEGNVRRTVSADSPDPSVSLLLRTTLTYEFGRSLFGYAALVRTQGFSDTAADRYRENAVVFGLRMAF</sequence>
<dbReference type="RefSeq" id="WP_209984040.1">
    <property type="nucleotide sequence ID" value="NZ_JAGINO010000013.1"/>
</dbReference>
<accession>A0ABU0MRM1</accession>
<dbReference type="InterPro" id="IPR017467">
    <property type="entry name" value="CHP03016_PEP-CTERM"/>
</dbReference>
<reference evidence="2 3" key="1">
    <citation type="submission" date="2023-07" db="EMBL/GenBank/DDBJ databases">
        <title>Genomic Encyclopedia of Type Strains, Phase IV (KMG-IV): sequencing the most valuable type-strain genomes for metagenomic binning, comparative biology and taxonomic classification.</title>
        <authorList>
            <person name="Goeker M."/>
        </authorList>
    </citation>
    <scope>NUCLEOTIDE SEQUENCE [LARGE SCALE GENOMIC DNA]</scope>
    <source>
        <strain evidence="2 3">DSM 19922</strain>
    </source>
</reference>
<protein>
    <submittedName>
        <fullName evidence="2">Uncharacterized protein (PEP-CTERM system associated)</fullName>
    </submittedName>
</protein>
<gene>
    <name evidence="2" type="ORF">QO018_005017</name>
</gene>
<proteinExistence type="predicted"/>
<evidence type="ECO:0000313" key="3">
    <source>
        <dbReference type="Proteomes" id="UP001244552"/>
    </source>
</evidence>
<dbReference type="SUPFAM" id="SSF56935">
    <property type="entry name" value="Porins"/>
    <property type="match status" value="1"/>
</dbReference>